<dbReference type="CDD" id="cd05930">
    <property type="entry name" value="A_NRPS"/>
    <property type="match status" value="1"/>
</dbReference>
<dbReference type="Gene3D" id="3.30.300.30">
    <property type="match status" value="1"/>
</dbReference>
<evidence type="ECO:0000313" key="4">
    <source>
        <dbReference type="EMBL" id="KKM64556.1"/>
    </source>
</evidence>
<dbReference type="InterPro" id="IPR042099">
    <property type="entry name" value="ANL_N_sf"/>
</dbReference>
<keyword evidence="2" id="KW-0597">Phosphoprotein</keyword>
<dbReference type="GO" id="GO:0044550">
    <property type="term" value="P:secondary metabolite biosynthetic process"/>
    <property type="evidence" value="ECO:0007669"/>
    <property type="project" value="TreeGrafter"/>
</dbReference>
<evidence type="ECO:0000259" key="3">
    <source>
        <dbReference type="PROSITE" id="PS50075"/>
    </source>
</evidence>
<dbReference type="SMART" id="SM00823">
    <property type="entry name" value="PKS_PP"/>
    <property type="match status" value="1"/>
</dbReference>
<protein>
    <recommendedName>
        <fullName evidence="3">Carrier domain-containing protein</fullName>
    </recommendedName>
</protein>
<dbReference type="SUPFAM" id="SSF47336">
    <property type="entry name" value="ACP-like"/>
    <property type="match status" value="1"/>
</dbReference>
<dbReference type="AlphaFoldDB" id="A0A0F9JQ69"/>
<dbReference type="InterPro" id="IPR020845">
    <property type="entry name" value="AMP-binding_CS"/>
</dbReference>
<dbReference type="Gene3D" id="1.10.1200.10">
    <property type="entry name" value="ACP-like"/>
    <property type="match status" value="1"/>
</dbReference>
<dbReference type="GO" id="GO:0005737">
    <property type="term" value="C:cytoplasm"/>
    <property type="evidence" value="ECO:0007669"/>
    <property type="project" value="TreeGrafter"/>
</dbReference>
<dbReference type="PROSITE" id="PS00012">
    <property type="entry name" value="PHOSPHOPANTETHEINE"/>
    <property type="match status" value="1"/>
</dbReference>
<dbReference type="EMBL" id="LAZR01010878">
    <property type="protein sequence ID" value="KKM64556.1"/>
    <property type="molecule type" value="Genomic_DNA"/>
</dbReference>
<dbReference type="GO" id="GO:0043041">
    <property type="term" value="P:amino acid activation for nonribosomal peptide biosynthetic process"/>
    <property type="evidence" value="ECO:0007669"/>
    <property type="project" value="TreeGrafter"/>
</dbReference>
<dbReference type="PROSITE" id="PS50075">
    <property type="entry name" value="CARRIER"/>
    <property type="match status" value="1"/>
</dbReference>
<dbReference type="PANTHER" id="PTHR45527">
    <property type="entry name" value="NONRIBOSOMAL PEPTIDE SYNTHETASE"/>
    <property type="match status" value="1"/>
</dbReference>
<evidence type="ECO:0000256" key="1">
    <source>
        <dbReference type="ARBA" id="ARBA00022450"/>
    </source>
</evidence>
<dbReference type="Pfam" id="PF00501">
    <property type="entry name" value="AMP-binding"/>
    <property type="match status" value="1"/>
</dbReference>
<comment type="caution">
    <text evidence="4">The sequence shown here is derived from an EMBL/GenBank/DDBJ whole genome shotgun (WGS) entry which is preliminary data.</text>
</comment>
<dbReference type="GO" id="GO:0031177">
    <property type="term" value="F:phosphopantetheine binding"/>
    <property type="evidence" value="ECO:0007669"/>
    <property type="project" value="InterPro"/>
</dbReference>
<dbReference type="SUPFAM" id="SSF56801">
    <property type="entry name" value="Acetyl-CoA synthetase-like"/>
    <property type="match status" value="1"/>
</dbReference>
<dbReference type="Gene3D" id="3.40.50.12780">
    <property type="entry name" value="N-terminal domain of ligase-like"/>
    <property type="match status" value="1"/>
</dbReference>
<evidence type="ECO:0000256" key="2">
    <source>
        <dbReference type="ARBA" id="ARBA00022553"/>
    </source>
</evidence>
<name>A0A0F9JQ69_9ZZZZ</name>
<dbReference type="SUPFAM" id="SSF53474">
    <property type="entry name" value="alpha/beta-Hydrolases"/>
    <property type="match status" value="1"/>
</dbReference>
<gene>
    <name evidence="4" type="ORF">LCGC14_1500190</name>
</gene>
<dbReference type="Gene3D" id="3.40.50.1820">
    <property type="entry name" value="alpha/beta hydrolase"/>
    <property type="match status" value="1"/>
</dbReference>
<dbReference type="InterPro" id="IPR045851">
    <property type="entry name" value="AMP-bd_C_sf"/>
</dbReference>
<feature type="domain" description="Carrier" evidence="3">
    <location>
        <begin position="412"/>
        <end position="486"/>
    </location>
</feature>
<dbReference type="PANTHER" id="PTHR45527:SF1">
    <property type="entry name" value="FATTY ACID SYNTHASE"/>
    <property type="match status" value="1"/>
</dbReference>
<dbReference type="InterPro" id="IPR000873">
    <property type="entry name" value="AMP-dep_synth/lig_dom"/>
</dbReference>
<accession>A0A0F9JQ69</accession>
<dbReference type="InterPro" id="IPR020806">
    <property type="entry name" value="PKS_PP-bd"/>
</dbReference>
<dbReference type="Pfam" id="PF00975">
    <property type="entry name" value="Thioesterase"/>
    <property type="match status" value="1"/>
</dbReference>
<proteinExistence type="predicted"/>
<dbReference type="InterPro" id="IPR009081">
    <property type="entry name" value="PP-bd_ACP"/>
</dbReference>
<dbReference type="Pfam" id="PF00550">
    <property type="entry name" value="PP-binding"/>
    <property type="match status" value="1"/>
</dbReference>
<dbReference type="PROSITE" id="PS00455">
    <property type="entry name" value="AMP_BINDING"/>
    <property type="match status" value="1"/>
</dbReference>
<organism evidence="4">
    <name type="scientific">marine sediment metagenome</name>
    <dbReference type="NCBI Taxonomy" id="412755"/>
    <lineage>
        <taxon>unclassified sequences</taxon>
        <taxon>metagenomes</taxon>
        <taxon>ecological metagenomes</taxon>
    </lineage>
</organism>
<dbReference type="InterPro" id="IPR029058">
    <property type="entry name" value="AB_hydrolase_fold"/>
</dbReference>
<dbReference type="InterPro" id="IPR036736">
    <property type="entry name" value="ACP-like_sf"/>
</dbReference>
<dbReference type="InterPro" id="IPR001031">
    <property type="entry name" value="Thioesterase"/>
</dbReference>
<reference evidence="4" key="1">
    <citation type="journal article" date="2015" name="Nature">
        <title>Complex archaea that bridge the gap between prokaryotes and eukaryotes.</title>
        <authorList>
            <person name="Spang A."/>
            <person name="Saw J.H."/>
            <person name="Jorgensen S.L."/>
            <person name="Zaremba-Niedzwiedzka K."/>
            <person name="Martijn J."/>
            <person name="Lind A.E."/>
            <person name="van Eijk R."/>
            <person name="Schleper C."/>
            <person name="Guy L."/>
            <person name="Ettema T.J."/>
        </authorList>
    </citation>
    <scope>NUCLEOTIDE SEQUENCE</scope>
</reference>
<dbReference type="InterPro" id="IPR006162">
    <property type="entry name" value="Ppantetheine_attach_site"/>
</dbReference>
<sequence length="756" mass="83698">NADIILTQESLSPILDGLGKEVLLLETLQKIDNPIQVSMHDANGDATAYIIYTSGSSGQPKGVPITHRSLINSTAGRLDFYPNQPEAFLLLSSISFDSSKAGIFWTLCTGGNLIITPNRIEQDISKIGALIQKHSVTHILTLPSLYKLVLEHGNLLNLGSLNTVIVAGETCAPLIANLHFEKLPNVGLYNEYGPTEACVWCMAHRVEREDGSKGVPIGKPVAGAEIYLLNETKGLVPYGAVGEIFVGGPGITRGYINRPDKDEVAFVTHPFSTNVNDRLYRTGDLGRYRKDGAIEFLGRADQQVKIRGYRIELEELEKVLLSESTIQNTVAMVHESDSDGSKLLLAYVVPNGNFDADAVKRSLKCKIPDYMIPSRFIVVDAFPILPNAKVDMKALRDLGKSRDVTQTDKDAEPTNSTEKILVAIWQDVLNFSPIGIHDNFFEIGGDSILSIQVIAKARASGVSFSPNEFFEYQTIAELSDFATSKKGESKKAETRYSFKHLVPIRETGSKPPLFCLHSGGTHFFFYNLFAEHLPSDRPVYAVQASGHEGKPILHNSVAEMAKDFIEEIKQVQPQGPYHFLSYCFNTAIGIEIVRILERESKATNLIVADTMADYLSMFAAARTQIRTTALLGRLKSDPIKTVVNFIKSKMFKPLSKKVKDITSSGSERTIRQLHNNHIQIYKSYTWNSVEGRVNLLLTPKPDMEFNSKLINSWDKIAKQGVNVIQVNGNHDSLFLAPTVEITANSMEQCMQKFENG</sequence>
<feature type="non-terminal residue" evidence="4">
    <location>
        <position position="1"/>
    </location>
</feature>
<keyword evidence="1" id="KW-0596">Phosphopantetheine</keyword>
<dbReference type="FunFam" id="1.10.1200.10:FF:000005">
    <property type="entry name" value="Nonribosomal peptide synthetase 1"/>
    <property type="match status" value="1"/>
</dbReference>